<dbReference type="AlphaFoldDB" id="A0A0G1HTB7"/>
<protein>
    <recommendedName>
        <fullName evidence="4">Transcription factor zinc-finger domain-containing protein</fullName>
    </recommendedName>
</protein>
<comment type="caution">
    <text evidence="2">The sequence shown here is derived from an EMBL/GenBank/DDBJ whole genome shotgun (WGS) entry which is preliminary data.</text>
</comment>
<keyword evidence="1" id="KW-0472">Membrane</keyword>
<evidence type="ECO:0000256" key="1">
    <source>
        <dbReference type="SAM" id="Phobius"/>
    </source>
</evidence>
<keyword evidence="1" id="KW-0812">Transmembrane</keyword>
<dbReference type="Proteomes" id="UP000034172">
    <property type="component" value="Unassembled WGS sequence"/>
</dbReference>
<proteinExistence type="predicted"/>
<feature type="transmembrane region" description="Helical" evidence="1">
    <location>
        <begin position="130"/>
        <end position="151"/>
    </location>
</feature>
<evidence type="ECO:0008006" key="4">
    <source>
        <dbReference type="Google" id="ProtNLM"/>
    </source>
</evidence>
<gene>
    <name evidence="2" type="ORF">UW41_C0001G0034</name>
</gene>
<reference evidence="2 3" key="1">
    <citation type="journal article" date="2015" name="Nature">
        <title>rRNA introns, odd ribosomes, and small enigmatic genomes across a large radiation of phyla.</title>
        <authorList>
            <person name="Brown C.T."/>
            <person name="Hug L.A."/>
            <person name="Thomas B.C."/>
            <person name="Sharon I."/>
            <person name="Castelle C.J."/>
            <person name="Singh A."/>
            <person name="Wilkins M.J."/>
            <person name="Williams K.H."/>
            <person name="Banfield J.F."/>
        </authorList>
    </citation>
    <scope>NUCLEOTIDE SEQUENCE [LARGE SCALE GENOMIC DNA]</scope>
</reference>
<sequence>MDCPHCHQPLSTIEIETSDGHIHFIEECLNCGGHFIDPYLANFLTLETTRNIDSIIPKSRAVTATNPVCSKCGQPMSGIKDDSVPQTVTVFTCPNNHGDFFPKNQLYLFKQAQQSKIYFHKLWGIPLKSAFAVLIPILVIFSLATLLPSILEQATTTQENRIKASEILTPPLITTISSTQVLISFSTQKPARTSVRFTEGLIKTFIVSTIPQTNHLLSVEDLPPGTLFKYVIVIDAGEKPVSTSEYTFSTP</sequence>
<name>A0A0G1HTB7_9BACT</name>
<keyword evidence="1" id="KW-1133">Transmembrane helix</keyword>
<organism evidence="2 3">
    <name type="scientific">Candidatus Collierbacteria bacterium GW2011_GWC2_44_18</name>
    <dbReference type="NCBI Taxonomy" id="1618392"/>
    <lineage>
        <taxon>Bacteria</taxon>
        <taxon>Candidatus Collieribacteriota</taxon>
    </lineage>
</organism>
<dbReference type="STRING" id="1618392.UW41_C0001G0034"/>
<evidence type="ECO:0000313" key="3">
    <source>
        <dbReference type="Proteomes" id="UP000034172"/>
    </source>
</evidence>
<accession>A0A0G1HTB7</accession>
<evidence type="ECO:0000313" key="2">
    <source>
        <dbReference type="EMBL" id="KKT49888.1"/>
    </source>
</evidence>
<dbReference type="EMBL" id="LCIE01000001">
    <property type="protein sequence ID" value="KKT49888.1"/>
    <property type="molecule type" value="Genomic_DNA"/>
</dbReference>